<dbReference type="GO" id="GO:0007168">
    <property type="term" value="P:receptor guanylyl cyclase signaling pathway"/>
    <property type="evidence" value="ECO:0007669"/>
    <property type="project" value="TreeGrafter"/>
</dbReference>
<keyword evidence="5 8" id="KW-0472">Membrane</keyword>
<feature type="compositionally biased region" description="Acidic residues" evidence="7">
    <location>
        <begin position="510"/>
        <end position="535"/>
    </location>
</feature>
<dbReference type="PANTHER" id="PTHR11920:SF335">
    <property type="entry name" value="GUANYLATE CYCLASE"/>
    <property type="match status" value="1"/>
</dbReference>
<feature type="region of interest" description="Disordered" evidence="7">
    <location>
        <begin position="561"/>
        <end position="581"/>
    </location>
</feature>
<evidence type="ECO:0000259" key="9">
    <source>
        <dbReference type="PROSITE" id="PS50125"/>
    </source>
</evidence>
<dbReference type="PANTHER" id="PTHR11920">
    <property type="entry name" value="GUANYLYL CYCLASE"/>
    <property type="match status" value="1"/>
</dbReference>
<evidence type="ECO:0000256" key="6">
    <source>
        <dbReference type="ARBA" id="ARBA00023239"/>
    </source>
</evidence>
<feature type="transmembrane region" description="Helical" evidence="8">
    <location>
        <begin position="49"/>
        <end position="66"/>
    </location>
</feature>
<dbReference type="PROSITE" id="PS50125">
    <property type="entry name" value="GUANYLATE_CYCLASE_2"/>
    <property type="match status" value="2"/>
</dbReference>
<keyword evidence="4 8" id="KW-1133">Transmembrane helix</keyword>
<keyword evidence="6" id="KW-0456">Lyase</keyword>
<feature type="compositionally biased region" description="Low complexity" evidence="7">
    <location>
        <begin position="366"/>
        <end position="387"/>
    </location>
</feature>
<evidence type="ECO:0000256" key="1">
    <source>
        <dbReference type="ARBA" id="ARBA00004370"/>
    </source>
</evidence>
<dbReference type="InterPro" id="IPR029787">
    <property type="entry name" value="Nucleotide_cyclase"/>
</dbReference>
<evidence type="ECO:0000256" key="3">
    <source>
        <dbReference type="ARBA" id="ARBA00022741"/>
    </source>
</evidence>
<reference evidence="10" key="1">
    <citation type="submission" date="2021-01" db="EMBL/GenBank/DDBJ databases">
        <authorList>
            <person name="Corre E."/>
            <person name="Pelletier E."/>
            <person name="Niang G."/>
            <person name="Scheremetjew M."/>
            <person name="Finn R."/>
            <person name="Kale V."/>
            <person name="Holt S."/>
            <person name="Cochrane G."/>
            <person name="Meng A."/>
            <person name="Brown T."/>
            <person name="Cohen L."/>
        </authorList>
    </citation>
    <scope>NUCLEOTIDE SEQUENCE</scope>
</reference>
<dbReference type="InterPro" id="IPR050401">
    <property type="entry name" value="Cyclic_nucleotide_synthase"/>
</dbReference>
<comment type="subcellular location">
    <subcellularLocation>
        <location evidence="1">Membrane</location>
    </subcellularLocation>
</comment>
<dbReference type="GO" id="GO:0004016">
    <property type="term" value="F:adenylate cyclase activity"/>
    <property type="evidence" value="ECO:0007669"/>
    <property type="project" value="TreeGrafter"/>
</dbReference>
<feature type="transmembrane region" description="Helical" evidence="8">
    <location>
        <begin position="12"/>
        <end position="43"/>
    </location>
</feature>
<dbReference type="GO" id="GO:0000166">
    <property type="term" value="F:nucleotide binding"/>
    <property type="evidence" value="ECO:0007669"/>
    <property type="project" value="UniProtKB-KW"/>
</dbReference>
<feature type="domain" description="Guanylate cyclase" evidence="9">
    <location>
        <begin position="816"/>
        <end position="945"/>
    </location>
</feature>
<keyword evidence="2 8" id="KW-0812">Transmembrane</keyword>
<dbReference type="AlphaFoldDB" id="A0A7S1ACT9"/>
<dbReference type="Pfam" id="PF00211">
    <property type="entry name" value="Guanylate_cyc"/>
    <property type="match status" value="2"/>
</dbReference>
<evidence type="ECO:0000256" key="2">
    <source>
        <dbReference type="ARBA" id="ARBA00022692"/>
    </source>
</evidence>
<dbReference type="Gene3D" id="3.30.70.1230">
    <property type="entry name" value="Nucleotide cyclase"/>
    <property type="match status" value="2"/>
</dbReference>
<dbReference type="GO" id="GO:0005886">
    <property type="term" value="C:plasma membrane"/>
    <property type="evidence" value="ECO:0007669"/>
    <property type="project" value="TreeGrafter"/>
</dbReference>
<dbReference type="EMBL" id="HBFQ01034513">
    <property type="protein sequence ID" value="CAD8849975.1"/>
    <property type="molecule type" value="Transcribed_RNA"/>
</dbReference>
<feature type="region of interest" description="Disordered" evidence="7">
    <location>
        <begin position="504"/>
        <end position="547"/>
    </location>
</feature>
<dbReference type="CDD" id="cd07302">
    <property type="entry name" value="CHD"/>
    <property type="match status" value="2"/>
</dbReference>
<accession>A0A7S1ACT9</accession>
<evidence type="ECO:0000256" key="4">
    <source>
        <dbReference type="ARBA" id="ARBA00022989"/>
    </source>
</evidence>
<evidence type="ECO:0000313" key="10">
    <source>
        <dbReference type="EMBL" id="CAD8849975.1"/>
    </source>
</evidence>
<evidence type="ECO:0000256" key="8">
    <source>
        <dbReference type="SAM" id="Phobius"/>
    </source>
</evidence>
<sequence length="1089" mass="119611">MWFAEGQASMLGVVVIFAAAHLYPTHLVSVCAVAGCTAAVMLATMGGQASLALLVAQFCAALAALWSRHDAELELRILFLEEQRAACKAHHFYSLLTCMVPTDLVKQYFERCTLTKQQSLCSLSEVSMGERRDLAGVLFVALCDFDRFVNKNSARHVVDFLNRVFSEFDAACADMPELTKIETVGEVHVTASGLFPRAANREEYGRQLAQLARLSLTMHMIGERYSQKLRAGIHCGPVVAGIVGDKLPRFRIFGDTMNKAARLEQHCPPGSVMLSDEAAKEVQTTGMRTTEHARLSMKGLGVFGTHLLVPELRRSSSSLLSTSSEDPTYSTSFSFSKAHTSGSRRNLMQTGTGATSRRSTAQPFNSRSWRSSSTGTSTPSSSSSSSSSPPPQTRRKLDRTRSVVFHLGAPIKDDSHTFTEAMDANLKDEPAVPRPLSFGEALNGNFAPPTFARITPRTSAAVSCASSMTSASRQSVLTDISEASRASRVKTPTGWLSVHRQLGFTCTDSSSEEEDDDEEEDEPSSERDEEVEEVEAYLGDPEMTPMVGSRNSVAAMIDKFNSPSSDVLDDGGETGGEIADNKIEEEIRQRFDVALQQEPCDSHSFLFRFESEREKAFWDHCASRSLHQRNVAILGCALAGGTLALASTAESCQFSLPAAAVFFASGWAPRLVRRISLRATLLLTTAQFTCGCLLAILGFNSPLSLLVSWSWILCGLTLKLPFALTLPACLASSALVWWHGNPSLTFAPACLAVLQWADERVQRRRHMVREFQQATQGRMQAVAENLMPPSVVHELRCARFGRRMTALPWHEYDLLTAMHADLVGFTAFSRTKEPEEVVCVINGLFSIFDRCVDARKIYKMETIGDAYVCASGLADYNEGRHSATDILFLAHELVHAVEGYREKTSADLGIRIGIHTGPCVGGVVGTTMQRYHLFGRTMQLAEVLESTAPKNRLHISERTKRCLEEESFGELDGPRFEARKQPLVTSKGETVTALDVDGLETFLAIFPGEQCQSEGCLEDRRDSLCGESAIQQMDAAVEWHRSLTRSTQSSRTKSLADASLISCDWILESPGTCRHRTDLLTRQSFMMTG</sequence>
<evidence type="ECO:0000256" key="7">
    <source>
        <dbReference type="SAM" id="MobiDB-lite"/>
    </source>
</evidence>
<dbReference type="SUPFAM" id="SSF55073">
    <property type="entry name" value="Nucleotide cyclase"/>
    <property type="match status" value="2"/>
</dbReference>
<dbReference type="GO" id="GO:0001653">
    <property type="term" value="F:peptide receptor activity"/>
    <property type="evidence" value="ECO:0007669"/>
    <property type="project" value="TreeGrafter"/>
</dbReference>
<gene>
    <name evidence="10" type="ORF">NSCI0253_LOCUS24325</name>
</gene>
<feature type="compositionally biased region" description="Polar residues" evidence="7">
    <location>
        <begin position="325"/>
        <end position="365"/>
    </location>
</feature>
<name>A0A7S1ACT9_NOCSC</name>
<feature type="region of interest" description="Disordered" evidence="7">
    <location>
        <begin position="319"/>
        <end position="401"/>
    </location>
</feature>
<dbReference type="InterPro" id="IPR001054">
    <property type="entry name" value="A/G_cyclase"/>
</dbReference>
<dbReference type="GO" id="GO:0035556">
    <property type="term" value="P:intracellular signal transduction"/>
    <property type="evidence" value="ECO:0007669"/>
    <property type="project" value="InterPro"/>
</dbReference>
<evidence type="ECO:0000256" key="5">
    <source>
        <dbReference type="ARBA" id="ARBA00023136"/>
    </source>
</evidence>
<dbReference type="SMART" id="SM00044">
    <property type="entry name" value="CYCc"/>
    <property type="match status" value="2"/>
</dbReference>
<dbReference type="GO" id="GO:0004383">
    <property type="term" value="F:guanylate cyclase activity"/>
    <property type="evidence" value="ECO:0007669"/>
    <property type="project" value="TreeGrafter"/>
</dbReference>
<protein>
    <recommendedName>
        <fullName evidence="9">Guanylate cyclase domain-containing protein</fullName>
    </recommendedName>
</protein>
<feature type="domain" description="Guanylate cyclase" evidence="9">
    <location>
        <begin position="136"/>
        <end position="264"/>
    </location>
</feature>
<organism evidence="10">
    <name type="scientific">Noctiluca scintillans</name>
    <name type="common">Sea sparkle</name>
    <name type="synonym">Red tide dinoflagellate</name>
    <dbReference type="NCBI Taxonomy" id="2966"/>
    <lineage>
        <taxon>Eukaryota</taxon>
        <taxon>Sar</taxon>
        <taxon>Alveolata</taxon>
        <taxon>Dinophyceae</taxon>
        <taxon>Noctilucales</taxon>
        <taxon>Noctilucaceae</taxon>
        <taxon>Noctiluca</taxon>
    </lineage>
</organism>
<keyword evidence="3" id="KW-0547">Nucleotide-binding</keyword>
<proteinExistence type="predicted"/>